<keyword evidence="2" id="KW-1133">Transmembrane helix</keyword>
<dbReference type="OrthoDB" id="3540210at2759"/>
<dbReference type="AlphaFoldDB" id="A0A6A5T4B9"/>
<proteinExistence type="predicted"/>
<protein>
    <submittedName>
        <fullName evidence="3">Uncharacterized protein</fullName>
    </submittedName>
</protein>
<evidence type="ECO:0000313" key="3">
    <source>
        <dbReference type="EMBL" id="KAF1947008.1"/>
    </source>
</evidence>
<feature type="region of interest" description="Disordered" evidence="1">
    <location>
        <begin position="684"/>
        <end position="706"/>
    </location>
</feature>
<name>A0A6A5T4B9_9PLEO</name>
<reference evidence="3" key="1">
    <citation type="journal article" date="2020" name="Stud. Mycol.">
        <title>101 Dothideomycetes genomes: a test case for predicting lifestyles and emergence of pathogens.</title>
        <authorList>
            <person name="Haridas S."/>
            <person name="Albert R."/>
            <person name="Binder M."/>
            <person name="Bloem J."/>
            <person name="Labutti K."/>
            <person name="Salamov A."/>
            <person name="Andreopoulos B."/>
            <person name="Baker S."/>
            <person name="Barry K."/>
            <person name="Bills G."/>
            <person name="Bluhm B."/>
            <person name="Cannon C."/>
            <person name="Castanera R."/>
            <person name="Culley D."/>
            <person name="Daum C."/>
            <person name="Ezra D."/>
            <person name="Gonzalez J."/>
            <person name="Henrissat B."/>
            <person name="Kuo A."/>
            <person name="Liang C."/>
            <person name="Lipzen A."/>
            <person name="Lutzoni F."/>
            <person name="Magnuson J."/>
            <person name="Mondo S."/>
            <person name="Nolan M."/>
            <person name="Ohm R."/>
            <person name="Pangilinan J."/>
            <person name="Park H.-J."/>
            <person name="Ramirez L."/>
            <person name="Alfaro M."/>
            <person name="Sun H."/>
            <person name="Tritt A."/>
            <person name="Yoshinaga Y."/>
            <person name="Zwiers L.-H."/>
            <person name="Turgeon B."/>
            <person name="Goodwin S."/>
            <person name="Spatafora J."/>
            <person name="Crous P."/>
            <person name="Grigoriev I."/>
        </authorList>
    </citation>
    <scope>NUCLEOTIDE SEQUENCE</scope>
    <source>
        <strain evidence="3">CBS 161.51</strain>
    </source>
</reference>
<keyword evidence="2" id="KW-0812">Transmembrane</keyword>
<dbReference type="EMBL" id="ML976000">
    <property type="protein sequence ID" value="KAF1947008.1"/>
    <property type="molecule type" value="Genomic_DNA"/>
</dbReference>
<keyword evidence="2" id="KW-0472">Membrane</keyword>
<feature type="compositionally biased region" description="Basic and acidic residues" evidence="1">
    <location>
        <begin position="695"/>
        <end position="706"/>
    </location>
</feature>
<feature type="transmembrane region" description="Helical" evidence="2">
    <location>
        <begin position="543"/>
        <end position="570"/>
    </location>
</feature>
<organism evidence="3 4">
    <name type="scientific">Clathrospora elynae</name>
    <dbReference type="NCBI Taxonomy" id="706981"/>
    <lineage>
        <taxon>Eukaryota</taxon>
        <taxon>Fungi</taxon>
        <taxon>Dikarya</taxon>
        <taxon>Ascomycota</taxon>
        <taxon>Pezizomycotina</taxon>
        <taxon>Dothideomycetes</taxon>
        <taxon>Pleosporomycetidae</taxon>
        <taxon>Pleosporales</taxon>
        <taxon>Diademaceae</taxon>
        <taxon>Clathrospora</taxon>
    </lineage>
</organism>
<keyword evidence="4" id="KW-1185">Reference proteome</keyword>
<evidence type="ECO:0000313" key="4">
    <source>
        <dbReference type="Proteomes" id="UP000800038"/>
    </source>
</evidence>
<feature type="transmembrane region" description="Helical" evidence="2">
    <location>
        <begin position="36"/>
        <end position="60"/>
    </location>
</feature>
<accession>A0A6A5T4B9</accession>
<sequence length="706" mass="79016">MSEVDDRFVKKGFWIDWSRGSVLGQTLTVDAQTGQLLVALLTILSSIATSQLWNLFAFFYHQYRANGEYADGLFWQQQALLRTLPAPTALMADTLKLSWMWRTKVSRALLRSSIPFSAALFFSIAALAAGVSTSFAIDNSNLQILVDSPHCGRFNYTRMFANTGGSTLLAALDKSVNSYAMNCYQNSSSIPAPCRNTFSNPRIFFSAEAVPCPWDDAMCLAGKTPAWSMDSGLLDLRTHFGLNIQVDDTVKFRRQTTCNVLPIEGHIFFRNESYFSTNGFVGAQTTIEYGAYRDTKPSLRPEATFVQSTALTNHQMAYGSDGIMSFLRPDQSYLGIDPLPEMRREDADVALMAVWLNTISYYEPVDDPLFSAHQETIYVSGGGYPNDTLYESDNVAGVVGCAEQYQFCIPQNGKEDFCTELSGSPLEDYTADFPQLRPLQLRLLQLLRSITRFLHIQDGAAKGNILAEDSRTRFLSQGLPDDQWIKEVVAWESLVWAGYQAVISAAVIGPKVFDKFADEYTEPMTDEGDRELCQSLKMRKSGGFANVSVFALAFITVFAVVLTVCNLLVLRFLIFLSKFRTALAPRIDSWIQDGVFQLQRRAFDAHEQGTWINLDQEIPITFKRQHLKELPTESSSVESMAKGRPFAMKAWLKRSGTTLTEETVVEVDDEEVFKTEKIGRSSKASINTDAPVDMDVERGELHQTKV</sequence>
<evidence type="ECO:0000256" key="1">
    <source>
        <dbReference type="SAM" id="MobiDB-lite"/>
    </source>
</evidence>
<gene>
    <name evidence="3" type="ORF">EJ02DRAFT_449990</name>
</gene>
<dbReference type="Proteomes" id="UP000800038">
    <property type="component" value="Unassembled WGS sequence"/>
</dbReference>
<evidence type="ECO:0000256" key="2">
    <source>
        <dbReference type="SAM" id="Phobius"/>
    </source>
</evidence>
<feature type="transmembrane region" description="Helical" evidence="2">
    <location>
        <begin position="108"/>
        <end position="131"/>
    </location>
</feature>